<evidence type="ECO:0000256" key="1">
    <source>
        <dbReference type="SAM" id="MobiDB-lite"/>
    </source>
</evidence>
<feature type="region of interest" description="Disordered" evidence="1">
    <location>
        <begin position="91"/>
        <end position="110"/>
    </location>
</feature>
<evidence type="ECO:0000313" key="2">
    <source>
        <dbReference type="EMBL" id="KAF6023373.1"/>
    </source>
</evidence>
<organism evidence="2 3">
    <name type="scientific">Bugula neritina</name>
    <name type="common">Brown bryozoan</name>
    <name type="synonym">Sertularia neritina</name>
    <dbReference type="NCBI Taxonomy" id="10212"/>
    <lineage>
        <taxon>Eukaryota</taxon>
        <taxon>Metazoa</taxon>
        <taxon>Spiralia</taxon>
        <taxon>Lophotrochozoa</taxon>
        <taxon>Bryozoa</taxon>
        <taxon>Gymnolaemata</taxon>
        <taxon>Cheilostomatida</taxon>
        <taxon>Flustrina</taxon>
        <taxon>Buguloidea</taxon>
        <taxon>Bugulidae</taxon>
        <taxon>Bugula</taxon>
    </lineage>
</organism>
<name>A0A7J7JBQ8_BUGNE</name>
<dbReference type="Proteomes" id="UP000593567">
    <property type="component" value="Unassembled WGS sequence"/>
</dbReference>
<dbReference type="AlphaFoldDB" id="A0A7J7JBQ8"/>
<protein>
    <submittedName>
        <fullName evidence="2">Uncharacterized protein</fullName>
    </submittedName>
</protein>
<evidence type="ECO:0000313" key="3">
    <source>
        <dbReference type="Proteomes" id="UP000593567"/>
    </source>
</evidence>
<feature type="compositionally biased region" description="Polar residues" evidence="1">
    <location>
        <begin position="97"/>
        <end position="110"/>
    </location>
</feature>
<sequence length="131" mass="14910">MQNCAASSLKNLFYSNNGKKTKSFKMNRREKNEVEYYDSETSSEVQFTKPAVRLDPSEYFPQGITPEWGYVRNHLPGAVFRLPQKTENYYNGYHDNGGSQHSTATSRNKTSTAALTFPSWGQRTTPQAKTL</sequence>
<reference evidence="2" key="1">
    <citation type="submission" date="2020-06" db="EMBL/GenBank/DDBJ databases">
        <title>Draft genome of Bugula neritina, a colonial animal packing powerful symbionts and potential medicines.</title>
        <authorList>
            <person name="Rayko M."/>
        </authorList>
    </citation>
    <scope>NUCLEOTIDE SEQUENCE [LARGE SCALE GENOMIC DNA]</scope>
    <source>
        <strain evidence="2">Kwan_BN1</strain>
    </source>
</reference>
<comment type="caution">
    <text evidence="2">The sequence shown here is derived from an EMBL/GenBank/DDBJ whole genome shotgun (WGS) entry which is preliminary data.</text>
</comment>
<accession>A0A7J7JBQ8</accession>
<keyword evidence="3" id="KW-1185">Reference proteome</keyword>
<proteinExistence type="predicted"/>
<gene>
    <name evidence="2" type="ORF">EB796_018315</name>
</gene>
<dbReference type="EMBL" id="VXIV02002724">
    <property type="protein sequence ID" value="KAF6023373.1"/>
    <property type="molecule type" value="Genomic_DNA"/>
</dbReference>